<evidence type="ECO:0000313" key="3">
    <source>
        <dbReference type="Proteomes" id="UP001214576"/>
    </source>
</evidence>
<sequence>MPPSRRDYDDMSSCRGIPPPSPGRGGQGDSRAWNLPLPPPPPPRGGDLMAYDRRGRPGDRYDGMVGFSADETWDSAVDTWSPSEFISRWLMNHRVALDMIIPMQGVVAHMVILVDLLLLHKVFSSLYSSMLWELDMWKLYFETFLSERFLLMFDYEMIQEHLSK</sequence>
<reference evidence="2" key="1">
    <citation type="submission" date="2022-03" db="EMBL/GenBank/DDBJ databases">
        <title>Genomic analyses of argali, domestic sheep and their hybrids provide insights into chromosomal evolution, heterosis and genetic basis of agronomic traits.</title>
        <authorList>
            <person name="Li M."/>
        </authorList>
    </citation>
    <scope>NUCLEOTIDE SEQUENCE</scope>
    <source>
        <strain evidence="2">CAU-MHL-2022a</strain>
        <tissue evidence="2">Skin</tissue>
    </source>
</reference>
<comment type="caution">
    <text evidence="2">The sequence shown here is derived from an EMBL/GenBank/DDBJ whole genome shotgun (WGS) entry which is preliminary data.</text>
</comment>
<proteinExistence type="predicted"/>
<protein>
    <submittedName>
        <fullName evidence="2">Uncharacterized protein</fullName>
    </submittedName>
</protein>
<evidence type="ECO:0000313" key="2">
    <source>
        <dbReference type="EMBL" id="KAI4542960.1"/>
    </source>
</evidence>
<dbReference type="EMBL" id="JAKZEL010000006">
    <property type="protein sequence ID" value="KAI4542960.1"/>
    <property type="molecule type" value="Genomic_DNA"/>
</dbReference>
<gene>
    <name evidence="2" type="ORF">MG293_007086</name>
</gene>
<evidence type="ECO:0000256" key="1">
    <source>
        <dbReference type="SAM" id="MobiDB-lite"/>
    </source>
</evidence>
<dbReference type="Proteomes" id="UP001214576">
    <property type="component" value="Unassembled WGS sequence"/>
</dbReference>
<accession>A0AAD4UG30</accession>
<name>A0AAD4UG30_OVIAM</name>
<feature type="region of interest" description="Disordered" evidence="1">
    <location>
        <begin position="1"/>
        <end position="47"/>
    </location>
</feature>
<dbReference type="AlphaFoldDB" id="A0AAD4UG30"/>
<organism evidence="2 3">
    <name type="scientific">Ovis ammon polii</name>
    <dbReference type="NCBI Taxonomy" id="230172"/>
    <lineage>
        <taxon>Eukaryota</taxon>
        <taxon>Metazoa</taxon>
        <taxon>Chordata</taxon>
        <taxon>Craniata</taxon>
        <taxon>Vertebrata</taxon>
        <taxon>Euteleostomi</taxon>
        <taxon>Mammalia</taxon>
        <taxon>Eutheria</taxon>
        <taxon>Laurasiatheria</taxon>
        <taxon>Artiodactyla</taxon>
        <taxon>Ruminantia</taxon>
        <taxon>Pecora</taxon>
        <taxon>Bovidae</taxon>
        <taxon>Caprinae</taxon>
        <taxon>Ovis</taxon>
    </lineage>
</organism>
<keyword evidence="3" id="KW-1185">Reference proteome</keyword>